<keyword evidence="2" id="KW-1185">Reference proteome</keyword>
<sequence>MPNLLVISLEGFSASSRQMYPQLFPKVLSRTVVHESLTPEDALHYIGAGWPNIILVSDPAITRAENRELLVATTGWVKHGCTLVLMGFFASTIDYDELDAVFKEHFGLKWRVAQCAGHDVRLQHSVEETMIRRASLVPSFQAKAIYLGYVPATELVYGGGGYNLAYAAFARVGLGKLGYIGDVNFGEEPERVILAMCHLDRPEDSFQSMEEL</sequence>
<gene>
    <name evidence="1" type="ORF">CC86DRAFT_145599</name>
</gene>
<dbReference type="OrthoDB" id="167809at2759"/>
<organism evidence="1 2">
    <name type="scientific">Ophiobolus disseminans</name>
    <dbReference type="NCBI Taxonomy" id="1469910"/>
    <lineage>
        <taxon>Eukaryota</taxon>
        <taxon>Fungi</taxon>
        <taxon>Dikarya</taxon>
        <taxon>Ascomycota</taxon>
        <taxon>Pezizomycotina</taxon>
        <taxon>Dothideomycetes</taxon>
        <taxon>Pleosporomycetidae</taxon>
        <taxon>Pleosporales</taxon>
        <taxon>Pleosporineae</taxon>
        <taxon>Phaeosphaeriaceae</taxon>
        <taxon>Ophiobolus</taxon>
    </lineage>
</organism>
<evidence type="ECO:0008006" key="3">
    <source>
        <dbReference type="Google" id="ProtNLM"/>
    </source>
</evidence>
<protein>
    <recommendedName>
        <fullName evidence="3">Class I glutamine amidotransferase-like protein</fullName>
    </recommendedName>
</protein>
<dbReference type="Proteomes" id="UP000799424">
    <property type="component" value="Unassembled WGS sequence"/>
</dbReference>
<name>A0A6A6ZEJ1_9PLEO</name>
<dbReference type="AlphaFoldDB" id="A0A6A6ZEJ1"/>
<evidence type="ECO:0000313" key="2">
    <source>
        <dbReference type="Proteomes" id="UP000799424"/>
    </source>
</evidence>
<evidence type="ECO:0000313" key="1">
    <source>
        <dbReference type="EMBL" id="KAF2819406.1"/>
    </source>
</evidence>
<accession>A0A6A6ZEJ1</accession>
<proteinExistence type="predicted"/>
<reference evidence="1" key="1">
    <citation type="journal article" date="2020" name="Stud. Mycol.">
        <title>101 Dothideomycetes genomes: a test case for predicting lifestyles and emergence of pathogens.</title>
        <authorList>
            <person name="Haridas S."/>
            <person name="Albert R."/>
            <person name="Binder M."/>
            <person name="Bloem J."/>
            <person name="Labutti K."/>
            <person name="Salamov A."/>
            <person name="Andreopoulos B."/>
            <person name="Baker S."/>
            <person name="Barry K."/>
            <person name="Bills G."/>
            <person name="Bluhm B."/>
            <person name="Cannon C."/>
            <person name="Castanera R."/>
            <person name="Culley D."/>
            <person name="Daum C."/>
            <person name="Ezra D."/>
            <person name="Gonzalez J."/>
            <person name="Henrissat B."/>
            <person name="Kuo A."/>
            <person name="Liang C."/>
            <person name="Lipzen A."/>
            <person name="Lutzoni F."/>
            <person name="Magnuson J."/>
            <person name="Mondo S."/>
            <person name="Nolan M."/>
            <person name="Ohm R."/>
            <person name="Pangilinan J."/>
            <person name="Park H.-J."/>
            <person name="Ramirez L."/>
            <person name="Alfaro M."/>
            <person name="Sun H."/>
            <person name="Tritt A."/>
            <person name="Yoshinaga Y."/>
            <person name="Zwiers L.-H."/>
            <person name="Turgeon B."/>
            <person name="Goodwin S."/>
            <person name="Spatafora J."/>
            <person name="Crous P."/>
            <person name="Grigoriev I."/>
        </authorList>
    </citation>
    <scope>NUCLEOTIDE SEQUENCE</scope>
    <source>
        <strain evidence="1">CBS 113818</strain>
    </source>
</reference>
<dbReference type="EMBL" id="MU006245">
    <property type="protein sequence ID" value="KAF2819406.1"/>
    <property type="molecule type" value="Genomic_DNA"/>
</dbReference>